<dbReference type="GO" id="GO:0004103">
    <property type="term" value="F:choline kinase activity"/>
    <property type="evidence" value="ECO:0007669"/>
    <property type="project" value="TreeGrafter"/>
</dbReference>
<name>A0A0G2GKE5_PHACM</name>
<feature type="region of interest" description="Disordered" evidence="2">
    <location>
        <begin position="568"/>
        <end position="623"/>
    </location>
</feature>
<feature type="compositionally biased region" description="Low complexity" evidence="2">
    <location>
        <begin position="570"/>
        <end position="591"/>
    </location>
</feature>
<dbReference type="CDD" id="cd05157">
    <property type="entry name" value="ETNK_euk"/>
    <property type="match status" value="1"/>
</dbReference>
<feature type="region of interest" description="Disordered" evidence="2">
    <location>
        <begin position="36"/>
        <end position="56"/>
    </location>
</feature>
<dbReference type="Pfam" id="PF04428">
    <property type="entry name" value="Choline_kin_N"/>
    <property type="match status" value="1"/>
</dbReference>
<dbReference type="GO" id="GO:0004305">
    <property type="term" value="F:ethanolamine kinase activity"/>
    <property type="evidence" value="ECO:0007669"/>
    <property type="project" value="TreeGrafter"/>
</dbReference>
<comment type="similarity">
    <text evidence="1">Belongs to the choline/ethanolamine kinase family.</text>
</comment>
<evidence type="ECO:0000313" key="5">
    <source>
        <dbReference type="Proteomes" id="UP000053317"/>
    </source>
</evidence>
<dbReference type="Gene3D" id="3.90.1200.10">
    <property type="match status" value="1"/>
</dbReference>
<dbReference type="PANTHER" id="PTHR22603:SF93">
    <property type="entry name" value="RE24176P"/>
    <property type="match status" value="1"/>
</dbReference>
<dbReference type="SUPFAM" id="SSF56112">
    <property type="entry name" value="Protein kinase-like (PK-like)"/>
    <property type="match status" value="1"/>
</dbReference>
<evidence type="ECO:0000313" key="4">
    <source>
        <dbReference type="EMBL" id="KKY17370.1"/>
    </source>
</evidence>
<comment type="caution">
    <text evidence="4">The sequence shown here is derived from an EMBL/GenBank/DDBJ whole genome shotgun (WGS) entry which is preliminary data.</text>
</comment>
<feature type="compositionally biased region" description="Basic and acidic residues" evidence="2">
    <location>
        <begin position="503"/>
        <end position="526"/>
    </location>
</feature>
<dbReference type="InterPro" id="IPR007521">
    <property type="entry name" value="Choline_kin_N"/>
</dbReference>
<gene>
    <name evidence="4" type="ORF">UCRPC4_g05614</name>
</gene>
<dbReference type="GO" id="GO:0006646">
    <property type="term" value="P:phosphatidylethanolamine biosynthetic process"/>
    <property type="evidence" value="ECO:0007669"/>
    <property type="project" value="TreeGrafter"/>
</dbReference>
<evidence type="ECO:0000259" key="3">
    <source>
        <dbReference type="Pfam" id="PF04428"/>
    </source>
</evidence>
<accession>A0A0G2GKE5</accession>
<organism evidence="4 5">
    <name type="scientific">Phaeomoniella chlamydospora</name>
    <name type="common">Phaeoacremonium chlamydosporum</name>
    <dbReference type="NCBI Taxonomy" id="158046"/>
    <lineage>
        <taxon>Eukaryota</taxon>
        <taxon>Fungi</taxon>
        <taxon>Dikarya</taxon>
        <taxon>Ascomycota</taxon>
        <taxon>Pezizomycotina</taxon>
        <taxon>Eurotiomycetes</taxon>
        <taxon>Chaetothyriomycetidae</taxon>
        <taxon>Phaeomoniellales</taxon>
        <taxon>Phaeomoniellaceae</taxon>
        <taxon>Phaeomoniella</taxon>
    </lineage>
</organism>
<evidence type="ECO:0000256" key="2">
    <source>
        <dbReference type="SAM" id="MobiDB-lite"/>
    </source>
</evidence>
<dbReference type="GO" id="GO:0005737">
    <property type="term" value="C:cytoplasm"/>
    <property type="evidence" value="ECO:0007669"/>
    <property type="project" value="TreeGrafter"/>
</dbReference>
<protein>
    <submittedName>
        <fullName evidence="4">Putative choline kinase</fullName>
    </submittedName>
</protein>
<feature type="region of interest" description="Disordered" evidence="2">
    <location>
        <begin position="457"/>
        <end position="553"/>
    </location>
</feature>
<reference evidence="4 5" key="2">
    <citation type="submission" date="2015-05" db="EMBL/GenBank/DDBJ databases">
        <authorList>
            <person name="Morales-Cruz A."/>
            <person name="Amrine K.C."/>
            <person name="Cantu D."/>
        </authorList>
    </citation>
    <scope>NUCLEOTIDE SEQUENCE [LARGE SCALE GENOMIC DNA]</scope>
    <source>
        <strain evidence="4">UCRPC4</strain>
    </source>
</reference>
<dbReference type="InterPro" id="IPR011009">
    <property type="entry name" value="Kinase-like_dom_sf"/>
</dbReference>
<dbReference type="Proteomes" id="UP000053317">
    <property type="component" value="Unassembled WGS sequence"/>
</dbReference>
<dbReference type="EMBL" id="LCWF01000147">
    <property type="protein sequence ID" value="KKY17370.1"/>
    <property type="molecule type" value="Genomic_DNA"/>
</dbReference>
<dbReference type="Pfam" id="PF01633">
    <property type="entry name" value="Choline_kinase"/>
    <property type="match status" value="1"/>
</dbReference>
<evidence type="ECO:0000256" key="1">
    <source>
        <dbReference type="ARBA" id="ARBA00038211"/>
    </source>
</evidence>
<proteinExistence type="inferred from homology"/>
<sequence length="667" mass="74664">MKRASVASSDTEWYDGDILVPNVEAYLDNSKTLAYSGGLADNEETSNATSERKAKDKQHWDTFKKDIVRLTHTLRLKGWRRIPIENGEEIDVERLSGALTNAVYVVSPPKALQADASQADSSSTGPRRQPQKLLLRVYGPQVEHLIDRDSELAILRRLSRKRIGPRLLGTFTNGRFEEFLHARTLTPQDLRDPNTSTHIAKRMRELHEGVELLPEEREGGPFVFKNWDSWVDRCERVITWLDEQILAQDAPVSRTKPSWKSRGLVLGVEWSIFRHVVEKARKYLYDYYGGSKGVRDKLVFAHNDTQYGNLLRLTPSGTSPLLLPANSHKQLVVIDFEYASANLPAVEFANHFAYVEHRPQFNISTSTSTTTTPKLGAVASPGIGGASSISTFMLDSRAPPGGYPFPAPNYDAEEKAREEATEKEIQQLMHETRLWRMANSAQWVAWGIVQAKMPEEFEKSPASASSMNAGINEDDDDHKQGEDSHSTIAMTDPLSPEIQQLRSDARNDRPEGRRQEEEHREGEDHSITVTSMNSKDEKVDNSPQVDQHPSDPKAETLSALLRIGSREGENAQAAEAAGDPADGPSSSLRHSPPSPLVHPQEHKDSEDPANDGEEEGDGQEEFDYLAYAQDRALFFWGDVIQLGILGDEELKALEERGIGKRVKKVEY</sequence>
<dbReference type="Gene3D" id="3.30.200.20">
    <property type="entry name" value="Phosphorylase Kinase, domain 1"/>
    <property type="match status" value="1"/>
</dbReference>
<dbReference type="OrthoDB" id="10267235at2759"/>
<keyword evidence="5" id="KW-1185">Reference proteome</keyword>
<dbReference type="AlphaFoldDB" id="A0A0G2GKE5"/>
<keyword evidence="4" id="KW-0808">Transferase</keyword>
<feature type="domain" description="Choline kinase N-terminal" evidence="3">
    <location>
        <begin position="12"/>
        <end position="83"/>
    </location>
</feature>
<feature type="compositionally biased region" description="Acidic residues" evidence="2">
    <location>
        <begin position="607"/>
        <end position="623"/>
    </location>
</feature>
<keyword evidence="4" id="KW-0418">Kinase</keyword>
<dbReference type="PANTHER" id="PTHR22603">
    <property type="entry name" value="CHOLINE/ETHANOALAMINE KINASE"/>
    <property type="match status" value="1"/>
</dbReference>
<reference evidence="4 5" key="1">
    <citation type="submission" date="2015-05" db="EMBL/GenBank/DDBJ databases">
        <title>Distinctive expansion of gene families associated with plant cell wall degradation and secondary metabolism in the genomes of grapevine trunk pathogens.</title>
        <authorList>
            <person name="Lawrence D.P."/>
            <person name="Travadon R."/>
            <person name="Rolshausen P.E."/>
            <person name="Baumgartner K."/>
        </authorList>
    </citation>
    <scope>NUCLEOTIDE SEQUENCE [LARGE SCALE GENOMIC DNA]</scope>
    <source>
        <strain evidence="4">UCRPC4</strain>
    </source>
</reference>